<dbReference type="CDD" id="cd02440">
    <property type="entry name" value="AdoMet_MTases"/>
    <property type="match status" value="1"/>
</dbReference>
<gene>
    <name evidence="2" type="ORF">GCM10009039_14100</name>
</gene>
<dbReference type="GO" id="GO:0032259">
    <property type="term" value="P:methylation"/>
    <property type="evidence" value="ECO:0007669"/>
    <property type="project" value="UniProtKB-KW"/>
</dbReference>
<reference evidence="2" key="2">
    <citation type="submission" date="2020-09" db="EMBL/GenBank/DDBJ databases">
        <authorList>
            <person name="Sun Q."/>
            <person name="Ohkuma M."/>
        </authorList>
    </citation>
    <scope>NUCLEOTIDE SEQUENCE</scope>
    <source>
        <strain evidence="2">JCM 19596</strain>
    </source>
</reference>
<dbReference type="GO" id="GO:0008168">
    <property type="term" value="F:methyltransferase activity"/>
    <property type="evidence" value="ECO:0007669"/>
    <property type="project" value="UniProtKB-KW"/>
</dbReference>
<dbReference type="Gene3D" id="3.40.50.150">
    <property type="entry name" value="Vaccinia Virus protein VP39"/>
    <property type="match status" value="1"/>
</dbReference>
<dbReference type="PANTHER" id="PTHR23290:SF0">
    <property type="entry name" value="RRNA N6-ADENOSINE-METHYLTRANSFERASE METTL5"/>
    <property type="match status" value="1"/>
</dbReference>
<feature type="domain" description="Methyltransferase small" evidence="1">
    <location>
        <begin position="30"/>
        <end position="140"/>
    </location>
</feature>
<dbReference type="Pfam" id="PF05175">
    <property type="entry name" value="MTS"/>
    <property type="match status" value="1"/>
</dbReference>
<evidence type="ECO:0000313" key="3">
    <source>
        <dbReference type="Proteomes" id="UP000607197"/>
    </source>
</evidence>
<dbReference type="AlphaFoldDB" id="A0A830FB64"/>
<keyword evidence="2" id="KW-0489">Methyltransferase</keyword>
<dbReference type="EMBL" id="BMPG01000002">
    <property type="protein sequence ID" value="GGL57102.1"/>
    <property type="molecule type" value="Genomic_DNA"/>
</dbReference>
<keyword evidence="3" id="KW-1185">Reference proteome</keyword>
<dbReference type="SUPFAM" id="SSF53335">
    <property type="entry name" value="S-adenosyl-L-methionine-dependent methyltransferases"/>
    <property type="match status" value="1"/>
</dbReference>
<dbReference type="Proteomes" id="UP000607197">
    <property type="component" value="Unassembled WGS sequence"/>
</dbReference>
<evidence type="ECO:0000259" key="1">
    <source>
        <dbReference type="Pfam" id="PF05175"/>
    </source>
</evidence>
<dbReference type="InterPro" id="IPR029063">
    <property type="entry name" value="SAM-dependent_MTases_sf"/>
</dbReference>
<dbReference type="InterPro" id="IPR051720">
    <property type="entry name" value="rRNA_MeTrfase/Polyamine_Synth"/>
</dbReference>
<dbReference type="InterPro" id="IPR007848">
    <property type="entry name" value="Small_mtfrase_dom"/>
</dbReference>
<dbReference type="PANTHER" id="PTHR23290">
    <property type="entry name" value="RRNA N6-ADENOSINE-METHYLTRANSFERASE METTL5"/>
    <property type="match status" value="1"/>
</dbReference>
<sequence length="208" mass="22294">MKQAVERRLADVAAFENPRAALEQYATPADIAAQLLHLAGMQGDLSRPVLDLGTGTGMLALAAALYDAPRVVGVDRDAGPLRTARENERRVAPGRGVEWVRGDVASLPVAPPEAVTVVSNPPFGAQQRGADRPFLAAAAEHAAVSYTIHNAGSEDFVEFFAGERGGEVTHAYRLAFPLPNQFDFHDAEAAQVDAELFRIRWPAARDGE</sequence>
<evidence type="ECO:0000313" key="2">
    <source>
        <dbReference type="EMBL" id="GGL57102.1"/>
    </source>
</evidence>
<proteinExistence type="predicted"/>
<name>A0A830FB64_9EURY</name>
<dbReference type="RefSeq" id="WP_188977358.1">
    <property type="nucleotide sequence ID" value="NZ_BMPG01000002.1"/>
</dbReference>
<organism evidence="2 3">
    <name type="scientific">Halocalculus aciditolerans</name>
    <dbReference type="NCBI Taxonomy" id="1383812"/>
    <lineage>
        <taxon>Archaea</taxon>
        <taxon>Methanobacteriati</taxon>
        <taxon>Methanobacteriota</taxon>
        <taxon>Stenosarchaea group</taxon>
        <taxon>Halobacteria</taxon>
        <taxon>Halobacteriales</taxon>
        <taxon>Halobacteriaceae</taxon>
        <taxon>Halocalculus</taxon>
    </lineage>
</organism>
<reference evidence="2" key="1">
    <citation type="journal article" date="2014" name="Int. J. Syst. Evol. Microbiol.">
        <title>Complete genome sequence of Corynebacterium casei LMG S-19264T (=DSM 44701T), isolated from a smear-ripened cheese.</title>
        <authorList>
            <consortium name="US DOE Joint Genome Institute (JGI-PGF)"/>
            <person name="Walter F."/>
            <person name="Albersmeier A."/>
            <person name="Kalinowski J."/>
            <person name="Ruckert C."/>
        </authorList>
    </citation>
    <scope>NUCLEOTIDE SEQUENCE</scope>
    <source>
        <strain evidence="2">JCM 19596</strain>
    </source>
</reference>
<protein>
    <submittedName>
        <fullName evidence="2">RNA methyltransferase</fullName>
    </submittedName>
</protein>
<dbReference type="OrthoDB" id="31271at2157"/>
<keyword evidence="2" id="KW-0808">Transferase</keyword>
<comment type="caution">
    <text evidence="2">The sequence shown here is derived from an EMBL/GenBank/DDBJ whole genome shotgun (WGS) entry which is preliminary data.</text>
</comment>
<accession>A0A830FB64</accession>